<evidence type="ECO:0000256" key="8">
    <source>
        <dbReference type="SAM" id="Phobius"/>
    </source>
</evidence>
<gene>
    <name evidence="10" type="ORF">CSSPTR1EN2_LOCUS17802</name>
</gene>
<dbReference type="InterPro" id="IPR005123">
    <property type="entry name" value="Oxoglu/Fe-dep_dioxygenase_dom"/>
</dbReference>
<comment type="catalytic activity">
    <reaction evidence="7">
        <text>L-prolyl-[collagen] + 2-oxoglutarate + O2 = trans-4-hydroxy-L-prolyl-[collagen] + succinate + CO2</text>
        <dbReference type="Rhea" id="RHEA:18945"/>
        <dbReference type="Rhea" id="RHEA-COMP:11676"/>
        <dbReference type="Rhea" id="RHEA-COMP:11680"/>
        <dbReference type="ChEBI" id="CHEBI:15379"/>
        <dbReference type="ChEBI" id="CHEBI:16526"/>
        <dbReference type="ChEBI" id="CHEBI:16810"/>
        <dbReference type="ChEBI" id="CHEBI:30031"/>
        <dbReference type="ChEBI" id="CHEBI:50342"/>
        <dbReference type="ChEBI" id="CHEBI:61965"/>
        <dbReference type="EC" id="1.14.11.2"/>
    </reaction>
</comment>
<accession>A0ABP0UPL5</accession>
<feature type="transmembrane region" description="Helical" evidence="8">
    <location>
        <begin position="6"/>
        <end position="29"/>
    </location>
</feature>
<evidence type="ECO:0000256" key="5">
    <source>
        <dbReference type="ARBA" id="ARBA00023002"/>
    </source>
</evidence>
<dbReference type="SMART" id="SM00702">
    <property type="entry name" value="P4Hc"/>
    <property type="match status" value="1"/>
</dbReference>
<evidence type="ECO:0000256" key="2">
    <source>
        <dbReference type="ARBA" id="ARBA00004648"/>
    </source>
</evidence>
<dbReference type="InterPro" id="IPR044862">
    <property type="entry name" value="Pro_4_hyd_alph_FE2OG_OXY"/>
</dbReference>
<keyword evidence="8" id="KW-0812">Transmembrane</keyword>
<organism evidence="10 11">
    <name type="scientific">Sphagnum troendelagicum</name>
    <dbReference type="NCBI Taxonomy" id="128251"/>
    <lineage>
        <taxon>Eukaryota</taxon>
        <taxon>Viridiplantae</taxon>
        <taxon>Streptophyta</taxon>
        <taxon>Embryophyta</taxon>
        <taxon>Bryophyta</taxon>
        <taxon>Sphagnophytina</taxon>
        <taxon>Sphagnopsida</taxon>
        <taxon>Sphagnales</taxon>
        <taxon>Sphagnaceae</taxon>
        <taxon>Sphagnum</taxon>
    </lineage>
</organism>
<dbReference type="Proteomes" id="UP001497512">
    <property type="component" value="Chromosome 5"/>
</dbReference>
<evidence type="ECO:0000256" key="4">
    <source>
        <dbReference type="ARBA" id="ARBA00022964"/>
    </source>
</evidence>
<feature type="domain" description="Fe2OG dioxygenase" evidence="9">
    <location>
        <begin position="142"/>
        <end position="259"/>
    </location>
</feature>
<evidence type="ECO:0000256" key="6">
    <source>
        <dbReference type="ARBA" id="ARBA00023004"/>
    </source>
</evidence>
<dbReference type="InterPro" id="IPR006620">
    <property type="entry name" value="Pro_4_hyd_alph"/>
</dbReference>
<evidence type="ECO:0000313" key="10">
    <source>
        <dbReference type="EMBL" id="CAK9225688.1"/>
    </source>
</evidence>
<dbReference type="Gene3D" id="2.60.120.620">
    <property type="entry name" value="q2cbj1_9rhob like domain"/>
    <property type="match status" value="1"/>
</dbReference>
<comment type="subcellular location">
    <subcellularLocation>
        <location evidence="2">Endoplasmic reticulum membrane</location>
        <topology evidence="2">Single-pass type II membrane protein</topology>
    </subcellularLocation>
</comment>
<evidence type="ECO:0000256" key="3">
    <source>
        <dbReference type="ARBA" id="ARBA00022723"/>
    </source>
</evidence>
<keyword evidence="6" id="KW-0408">Iron</keyword>
<keyword evidence="8" id="KW-1133">Transmembrane helix</keyword>
<keyword evidence="11" id="KW-1185">Reference proteome</keyword>
<protein>
    <recommendedName>
        <fullName evidence="9">Fe2OG dioxygenase domain-containing protein</fullName>
    </recommendedName>
</protein>
<evidence type="ECO:0000259" key="9">
    <source>
        <dbReference type="PROSITE" id="PS51471"/>
    </source>
</evidence>
<comment type="cofactor">
    <cofactor evidence="1">
        <name>L-ascorbate</name>
        <dbReference type="ChEBI" id="CHEBI:38290"/>
    </cofactor>
</comment>
<dbReference type="PANTHER" id="PTHR10869">
    <property type="entry name" value="PROLYL 4-HYDROXYLASE ALPHA SUBUNIT"/>
    <property type="match status" value="1"/>
</dbReference>
<evidence type="ECO:0000256" key="7">
    <source>
        <dbReference type="ARBA" id="ARBA00049169"/>
    </source>
</evidence>
<sequence>MLQSRYVIVLLTFVTIGMAVGALLQLAFLKQLEESSIYSIWKNDEDARILRIGMVKQEMLNWQPRIILFHNFLSADECDHLINLARPKLAKSTVVDTNTGKGIESKVRTSTGMFLTFVDRKHKVIEAIERRISVYAMVPVENGELLQVLRYEPGQYYKAHHDYFADEFNLKRGGQRVATMLMYLSDGVEGGETFFPSVGDKECRCGGEMKRGICVKPKRGDAILFWSVKLDGSKDPFSLHGGCKVLAGEKWSSTKWMRQEAFT</sequence>
<dbReference type="PROSITE" id="PS51471">
    <property type="entry name" value="FE2OG_OXY"/>
    <property type="match status" value="1"/>
</dbReference>
<reference evidence="10" key="1">
    <citation type="submission" date="2024-02" db="EMBL/GenBank/DDBJ databases">
        <authorList>
            <consortium name="ELIXIR-Norway"/>
            <consortium name="Elixir Norway"/>
        </authorList>
    </citation>
    <scope>NUCLEOTIDE SEQUENCE</scope>
</reference>
<dbReference type="PANTHER" id="PTHR10869:SF42">
    <property type="entry name" value="PROLYL 4-HYDROXYLASE 1"/>
    <property type="match status" value="1"/>
</dbReference>
<dbReference type="InterPro" id="IPR045054">
    <property type="entry name" value="P4HA-like"/>
</dbReference>
<keyword evidence="4" id="KW-0223">Dioxygenase</keyword>
<proteinExistence type="predicted"/>
<keyword evidence="8" id="KW-0472">Membrane</keyword>
<evidence type="ECO:0000256" key="1">
    <source>
        <dbReference type="ARBA" id="ARBA00001961"/>
    </source>
</evidence>
<dbReference type="EMBL" id="OZ019897">
    <property type="protein sequence ID" value="CAK9225688.1"/>
    <property type="molecule type" value="Genomic_DNA"/>
</dbReference>
<keyword evidence="5" id="KW-0560">Oxidoreductase</keyword>
<evidence type="ECO:0000313" key="11">
    <source>
        <dbReference type="Proteomes" id="UP001497512"/>
    </source>
</evidence>
<dbReference type="Pfam" id="PF13640">
    <property type="entry name" value="2OG-FeII_Oxy_3"/>
    <property type="match status" value="1"/>
</dbReference>
<keyword evidence="3" id="KW-0479">Metal-binding</keyword>
<name>A0ABP0UPL5_9BRYO</name>